<evidence type="ECO:0000313" key="1">
    <source>
        <dbReference type="EMBL" id="JAH87278.1"/>
    </source>
</evidence>
<sequence length="49" mass="5449">MVNSPSPRFCFSVISSFDSQAHCPPHSIPYPVVFPPSIHMPIMSGEFWG</sequence>
<protein>
    <submittedName>
        <fullName evidence="1">Uncharacterized protein</fullName>
    </submittedName>
</protein>
<dbReference type="AlphaFoldDB" id="A0A0E9WCU1"/>
<reference evidence="1" key="1">
    <citation type="submission" date="2014-11" db="EMBL/GenBank/DDBJ databases">
        <authorList>
            <person name="Amaro Gonzalez C."/>
        </authorList>
    </citation>
    <scope>NUCLEOTIDE SEQUENCE</scope>
</reference>
<proteinExistence type="predicted"/>
<dbReference type="EMBL" id="GBXM01021299">
    <property type="protein sequence ID" value="JAH87278.1"/>
    <property type="molecule type" value="Transcribed_RNA"/>
</dbReference>
<reference evidence="1" key="2">
    <citation type="journal article" date="2015" name="Fish Shellfish Immunol.">
        <title>Early steps in the European eel (Anguilla anguilla)-Vibrio vulnificus interaction in the gills: Role of the RtxA13 toxin.</title>
        <authorList>
            <person name="Callol A."/>
            <person name="Pajuelo D."/>
            <person name="Ebbesson L."/>
            <person name="Teles M."/>
            <person name="MacKenzie S."/>
            <person name="Amaro C."/>
        </authorList>
    </citation>
    <scope>NUCLEOTIDE SEQUENCE</scope>
</reference>
<organism evidence="1">
    <name type="scientific">Anguilla anguilla</name>
    <name type="common">European freshwater eel</name>
    <name type="synonym">Muraena anguilla</name>
    <dbReference type="NCBI Taxonomy" id="7936"/>
    <lineage>
        <taxon>Eukaryota</taxon>
        <taxon>Metazoa</taxon>
        <taxon>Chordata</taxon>
        <taxon>Craniata</taxon>
        <taxon>Vertebrata</taxon>
        <taxon>Euteleostomi</taxon>
        <taxon>Actinopterygii</taxon>
        <taxon>Neopterygii</taxon>
        <taxon>Teleostei</taxon>
        <taxon>Anguilliformes</taxon>
        <taxon>Anguillidae</taxon>
        <taxon>Anguilla</taxon>
    </lineage>
</organism>
<accession>A0A0E9WCU1</accession>
<name>A0A0E9WCU1_ANGAN</name>